<dbReference type="InterPro" id="IPR011008">
    <property type="entry name" value="Dimeric_a/b-barrel"/>
</dbReference>
<protein>
    <submittedName>
        <fullName evidence="1">Quinol monooxygenase YgiN</fullName>
    </submittedName>
</protein>
<dbReference type="InterPro" id="IPR050744">
    <property type="entry name" value="AI-2_Isomerase_LsrG"/>
</dbReference>
<keyword evidence="2" id="KW-1185">Reference proteome</keyword>
<accession>A0A316EQS2</accession>
<evidence type="ECO:0000313" key="2">
    <source>
        <dbReference type="Proteomes" id="UP000245754"/>
    </source>
</evidence>
<evidence type="ECO:0000313" key="1">
    <source>
        <dbReference type="EMBL" id="PWK34824.1"/>
    </source>
</evidence>
<organism evidence="1 2">
    <name type="scientific">Cupriavidus plantarum</name>
    <dbReference type="NCBI Taxonomy" id="942865"/>
    <lineage>
        <taxon>Bacteria</taxon>
        <taxon>Pseudomonadati</taxon>
        <taxon>Pseudomonadota</taxon>
        <taxon>Betaproteobacteria</taxon>
        <taxon>Burkholderiales</taxon>
        <taxon>Burkholderiaceae</taxon>
        <taxon>Cupriavidus</taxon>
    </lineage>
</organism>
<keyword evidence="1" id="KW-0503">Monooxygenase</keyword>
<dbReference type="RefSeq" id="WP_109582921.1">
    <property type="nucleotide sequence ID" value="NZ_CAJPUX010000002.1"/>
</dbReference>
<comment type="caution">
    <text evidence="1">The sequence shown here is derived from an EMBL/GenBank/DDBJ whole genome shotgun (WGS) entry which is preliminary data.</text>
</comment>
<dbReference type="OrthoDB" id="9812192at2"/>
<dbReference type="GeneID" id="98341291"/>
<reference evidence="1 2" key="1">
    <citation type="submission" date="2018-05" db="EMBL/GenBank/DDBJ databases">
        <title>Genomic Encyclopedia of Type Strains, Phase IV (KMG-V): Genome sequencing to study the core and pangenomes of soil and plant-associated prokaryotes.</title>
        <authorList>
            <person name="Whitman W."/>
        </authorList>
    </citation>
    <scope>NUCLEOTIDE SEQUENCE [LARGE SCALE GENOMIC DNA]</scope>
    <source>
        <strain evidence="1 2">SLV-132</strain>
    </source>
</reference>
<dbReference type="Pfam" id="PF03992">
    <property type="entry name" value="ABM"/>
    <property type="match status" value="1"/>
</dbReference>
<proteinExistence type="predicted"/>
<gene>
    <name evidence="1" type="ORF">C7419_10297</name>
</gene>
<name>A0A316EQS2_9BURK</name>
<keyword evidence="1" id="KW-0560">Oxidoreductase</keyword>
<sequence length="95" mass="9997">MPSIVVVATITAEPGSETIVRDALTTAVAAVRGEPGCEQYDLSADPQRPGTYVMVERWHSEADLEAHAKAPAFLALAKAITGIAQLSILRLTPVA</sequence>
<dbReference type="GO" id="GO:0004497">
    <property type="term" value="F:monooxygenase activity"/>
    <property type="evidence" value="ECO:0007669"/>
    <property type="project" value="UniProtKB-KW"/>
</dbReference>
<dbReference type="Proteomes" id="UP000245754">
    <property type="component" value="Unassembled WGS sequence"/>
</dbReference>
<dbReference type="AlphaFoldDB" id="A0A316EQS2"/>
<dbReference type="EMBL" id="QGGT01000002">
    <property type="protein sequence ID" value="PWK34824.1"/>
    <property type="molecule type" value="Genomic_DNA"/>
</dbReference>
<dbReference type="Gene3D" id="3.30.70.100">
    <property type="match status" value="1"/>
</dbReference>
<dbReference type="PANTHER" id="PTHR33336">
    <property type="entry name" value="QUINOL MONOOXYGENASE YGIN-RELATED"/>
    <property type="match status" value="1"/>
</dbReference>
<dbReference type="PROSITE" id="PS51725">
    <property type="entry name" value="ABM"/>
    <property type="match status" value="1"/>
</dbReference>
<dbReference type="SUPFAM" id="SSF54909">
    <property type="entry name" value="Dimeric alpha+beta barrel"/>
    <property type="match status" value="1"/>
</dbReference>
<dbReference type="InterPro" id="IPR007138">
    <property type="entry name" value="ABM_dom"/>
</dbReference>
<dbReference type="PANTHER" id="PTHR33336:SF15">
    <property type="entry name" value="ABM DOMAIN-CONTAINING PROTEIN"/>
    <property type="match status" value="1"/>
</dbReference>